<dbReference type="Proteomes" id="UP000232722">
    <property type="component" value="Unassembled WGS sequence"/>
</dbReference>
<sequence length="207" mass="23772">MSNVIFGHYTSRRDGKQRRVRKTQVDRSLHVVSIDPGIRFPFTWYSPSKGVGKIGTNDIGRIVRTCAFMDKLHSKKDKLYASTSKRKKAKAKRIDKAIARMRRNIQHLQTEIHRKSINFLAQEFDVVIIPPFEAEELGILVIIQNEAFTSKTYSCCWNVQNINGKKVYQCQNCKINMDRDINGAQGILLRALLNGAVLLHAENNKHY</sequence>
<keyword evidence="1" id="KW-0238">DNA-binding</keyword>
<name>A0A2I1F1G7_9GLOM</name>
<dbReference type="PANTHER" id="PTHR36172:SF1">
    <property type="entry name" value="RESOLVASE-RELATED"/>
    <property type="match status" value="1"/>
</dbReference>
<dbReference type="VEuPathDB" id="FungiDB:FUN_008348"/>
<comment type="caution">
    <text evidence="3">The sequence shown here is derived from an EMBL/GenBank/DDBJ whole genome shotgun (WGS) entry which is preliminary data.</text>
</comment>
<dbReference type="EMBL" id="LLXJ01003049">
    <property type="protein sequence ID" value="PKB97650.1"/>
    <property type="molecule type" value="Genomic_DNA"/>
</dbReference>
<dbReference type="PANTHER" id="PTHR36172">
    <property type="match status" value="1"/>
</dbReference>
<dbReference type="Pfam" id="PF07282">
    <property type="entry name" value="Cas12f1-like_TNB"/>
    <property type="match status" value="1"/>
</dbReference>
<reference evidence="3 4" key="2">
    <citation type="submission" date="2017-09" db="EMBL/GenBank/DDBJ databases">
        <title>Extensive intraspecific genome diversity in a model arbuscular mycorrhizal fungus.</title>
        <authorList>
            <person name="Chen E.C."/>
            <person name="Morin E."/>
            <person name="Beaudet D."/>
            <person name="Noel J."/>
            <person name="Ndikumana S."/>
            <person name="Charron P."/>
            <person name="St-Onge C."/>
            <person name="Giorgi J."/>
            <person name="Grigoriev I.V."/>
            <person name="Roux C."/>
            <person name="Martin F.M."/>
            <person name="Corradi N."/>
        </authorList>
    </citation>
    <scope>NUCLEOTIDE SEQUENCE [LARGE SCALE GENOMIC DNA]</scope>
    <source>
        <strain evidence="3 4">A5</strain>
    </source>
</reference>
<protein>
    <recommendedName>
        <fullName evidence="2">Cas12f1-like TNB domain-containing protein</fullName>
    </recommendedName>
</protein>
<dbReference type="InterPro" id="IPR051491">
    <property type="entry name" value="Recombinase/Transposase-rel"/>
</dbReference>
<feature type="domain" description="Cas12f1-like TNB" evidence="2">
    <location>
        <begin position="134"/>
        <end position="187"/>
    </location>
</feature>
<reference evidence="3 4" key="1">
    <citation type="submission" date="2016-04" db="EMBL/GenBank/DDBJ databases">
        <title>Genome analyses suggest a sexual origin of heterokaryosis in a supposedly ancient asexual fungus.</title>
        <authorList>
            <person name="Ropars J."/>
            <person name="Sedzielewska K."/>
            <person name="Noel J."/>
            <person name="Charron P."/>
            <person name="Farinelli L."/>
            <person name="Marton T."/>
            <person name="Kruger M."/>
            <person name="Pelin A."/>
            <person name="Brachmann A."/>
            <person name="Corradi N."/>
        </authorList>
    </citation>
    <scope>NUCLEOTIDE SEQUENCE [LARGE SCALE GENOMIC DNA]</scope>
    <source>
        <strain evidence="3 4">A5</strain>
    </source>
</reference>
<evidence type="ECO:0000313" key="4">
    <source>
        <dbReference type="Proteomes" id="UP000232722"/>
    </source>
</evidence>
<evidence type="ECO:0000259" key="2">
    <source>
        <dbReference type="Pfam" id="PF07282"/>
    </source>
</evidence>
<gene>
    <name evidence="3" type="ORF">RhiirA5_432718</name>
</gene>
<dbReference type="AlphaFoldDB" id="A0A2I1F1G7"/>
<accession>A0A2I1F1G7</accession>
<evidence type="ECO:0000256" key="1">
    <source>
        <dbReference type="ARBA" id="ARBA00023125"/>
    </source>
</evidence>
<dbReference type="OrthoDB" id="2448688at2759"/>
<organism evidence="3 4">
    <name type="scientific">Rhizophagus irregularis</name>
    <dbReference type="NCBI Taxonomy" id="588596"/>
    <lineage>
        <taxon>Eukaryota</taxon>
        <taxon>Fungi</taxon>
        <taxon>Fungi incertae sedis</taxon>
        <taxon>Mucoromycota</taxon>
        <taxon>Glomeromycotina</taxon>
        <taxon>Glomeromycetes</taxon>
        <taxon>Glomerales</taxon>
        <taxon>Glomeraceae</taxon>
        <taxon>Rhizophagus</taxon>
    </lineage>
</organism>
<dbReference type="InterPro" id="IPR010095">
    <property type="entry name" value="Cas12f1-like_TNB"/>
</dbReference>
<dbReference type="VEuPathDB" id="FungiDB:RhiirFUN_011164"/>
<proteinExistence type="predicted"/>
<dbReference type="GO" id="GO:0003677">
    <property type="term" value="F:DNA binding"/>
    <property type="evidence" value="ECO:0007669"/>
    <property type="project" value="UniProtKB-KW"/>
</dbReference>
<evidence type="ECO:0000313" key="3">
    <source>
        <dbReference type="EMBL" id="PKB97650.1"/>
    </source>
</evidence>